<reference evidence="3" key="1">
    <citation type="journal article" date="2018" name="Genome Biol.">
        <title>SKESA: strategic k-mer extension for scrupulous assemblies.</title>
        <authorList>
            <person name="Souvorov A."/>
            <person name="Agarwala R."/>
            <person name="Lipman D.J."/>
        </authorList>
    </citation>
    <scope>NUCLEOTIDE SEQUENCE</scope>
    <source>
        <strain evidence="3">C8</strain>
    </source>
</reference>
<dbReference type="PANTHER" id="PTHR33988:SF2">
    <property type="entry name" value="ENDORIBONUCLEASE MAZF"/>
    <property type="match status" value="1"/>
</dbReference>
<evidence type="ECO:0000256" key="1">
    <source>
        <dbReference type="ARBA" id="ARBA00007521"/>
    </source>
</evidence>
<dbReference type="PANTHER" id="PTHR33988">
    <property type="entry name" value="ENDORIBONUCLEASE MAZF-RELATED"/>
    <property type="match status" value="1"/>
</dbReference>
<protein>
    <submittedName>
        <fullName evidence="3">Type II toxin-antitoxin system PemK/MazF family toxin</fullName>
    </submittedName>
</protein>
<dbReference type="Pfam" id="PF02452">
    <property type="entry name" value="PemK_toxin"/>
    <property type="match status" value="1"/>
</dbReference>
<evidence type="ECO:0000256" key="2">
    <source>
        <dbReference type="ARBA" id="ARBA00022649"/>
    </source>
</evidence>
<accession>A0A8H9QZY8</accession>
<dbReference type="EMBL" id="DACTCB010000027">
    <property type="protein sequence ID" value="HAT4309232.1"/>
    <property type="molecule type" value="Genomic_DNA"/>
</dbReference>
<sequence length="134" mass="15278">MRTIREEFFKINSTRAYLRGDIFYADLPDQNGSEQSGVRPVVIIQNNLGNKYGRTLIVAPITSRDKKDLPVHSEIYNNSLEKDSTILLEQVTTIDKNKVKEFVGHLTRNELKKLNIALARSVGLMDLNSLEFII</sequence>
<dbReference type="GO" id="GO:0006402">
    <property type="term" value="P:mRNA catabolic process"/>
    <property type="evidence" value="ECO:0007669"/>
    <property type="project" value="TreeGrafter"/>
</dbReference>
<dbReference type="GO" id="GO:0016075">
    <property type="term" value="P:rRNA catabolic process"/>
    <property type="evidence" value="ECO:0007669"/>
    <property type="project" value="TreeGrafter"/>
</dbReference>
<dbReference type="InterPro" id="IPR003477">
    <property type="entry name" value="PemK-like"/>
</dbReference>
<dbReference type="Gene3D" id="2.30.30.110">
    <property type="match status" value="1"/>
</dbReference>
<comment type="similarity">
    <text evidence="1">Belongs to the PemK/MazF family.</text>
</comment>
<dbReference type="SUPFAM" id="SSF50118">
    <property type="entry name" value="Cell growth inhibitor/plasmid maintenance toxic component"/>
    <property type="match status" value="1"/>
</dbReference>
<dbReference type="AlphaFoldDB" id="A0A8H9QZY8"/>
<name>A0A8H9QZY8_CLOPF</name>
<proteinExistence type="inferred from homology"/>
<gene>
    <name evidence="3" type="ORF">I9080_003077</name>
</gene>
<dbReference type="GO" id="GO:0004521">
    <property type="term" value="F:RNA endonuclease activity"/>
    <property type="evidence" value="ECO:0007669"/>
    <property type="project" value="TreeGrafter"/>
</dbReference>
<dbReference type="Proteomes" id="UP000859547">
    <property type="component" value="Unassembled WGS sequence"/>
</dbReference>
<keyword evidence="2" id="KW-1277">Toxin-antitoxin system</keyword>
<dbReference type="GO" id="GO:0003677">
    <property type="term" value="F:DNA binding"/>
    <property type="evidence" value="ECO:0007669"/>
    <property type="project" value="InterPro"/>
</dbReference>
<evidence type="ECO:0000313" key="3">
    <source>
        <dbReference type="EMBL" id="HAT4309232.1"/>
    </source>
</evidence>
<dbReference type="InterPro" id="IPR011067">
    <property type="entry name" value="Plasmid_toxin/cell-grow_inhib"/>
</dbReference>
<comment type="caution">
    <text evidence="3">The sequence shown here is derived from an EMBL/GenBank/DDBJ whole genome shotgun (WGS) entry which is preliminary data.</text>
</comment>
<organism evidence="3">
    <name type="scientific">Clostridium perfringens</name>
    <dbReference type="NCBI Taxonomy" id="1502"/>
    <lineage>
        <taxon>Bacteria</taxon>
        <taxon>Bacillati</taxon>
        <taxon>Bacillota</taxon>
        <taxon>Clostridia</taxon>
        <taxon>Eubacteriales</taxon>
        <taxon>Clostridiaceae</taxon>
        <taxon>Clostridium</taxon>
    </lineage>
</organism>
<reference evidence="3" key="2">
    <citation type="submission" date="2020-07" db="EMBL/GenBank/DDBJ databases">
        <authorList>
            <consortium name="NCBI Pathogen Detection Project"/>
        </authorList>
    </citation>
    <scope>NUCLEOTIDE SEQUENCE</scope>
    <source>
        <strain evidence="3">C8</strain>
    </source>
</reference>